<dbReference type="Pfam" id="PF12833">
    <property type="entry name" value="HTH_18"/>
    <property type="match status" value="1"/>
</dbReference>
<feature type="domain" description="HTH araC/xylS-type" evidence="4">
    <location>
        <begin position="169"/>
        <end position="266"/>
    </location>
</feature>
<evidence type="ECO:0000313" key="5">
    <source>
        <dbReference type="EMBL" id="NTS33843.1"/>
    </source>
</evidence>
<keyword evidence="6" id="KW-1185">Reference proteome</keyword>
<accession>A0A849W1F8</accession>
<protein>
    <submittedName>
        <fullName evidence="5">AraC family transcriptional regulator</fullName>
    </submittedName>
</protein>
<evidence type="ECO:0000256" key="2">
    <source>
        <dbReference type="ARBA" id="ARBA00023125"/>
    </source>
</evidence>
<gene>
    <name evidence="5" type="ORF">HQ945_21520</name>
</gene>
<keyword evidence="2" id="KW-0238">DNA-binding</keyword>
<evidence type="ECO:0000256" key="1">
    <source>
        <dbReference type="ARBA" id="ARBA00023015"/>
    </source>
</evidence>
<dbReference type="InterPro" id="IPR003313">
    <property type="entry name" value="AraC-bd"/>
</dbReference>
<dbReference type="PANTHER" id="PTHR46796">
    <property type="entry name" value="HTH-TYPE TRANSCRIPTIONAL ACTIVATOR RHAS-RELATED"/>
    <property type="match status" value="1"/>
</dbReference>
<evidence type="ECO:0000313" key="6">
    <source>
        <dbReference type="Proteomes" id="UP000550508"/>
    </source>
</evidence>
<dbReference type="GO" id="GO:0003700">
    <property type="term" value="F:DNA-binding transcription factor activity"/>
    <property type="evidence" value="ECO:0007669"/>
    <property type="project" value="InterPro"/>
</dbReference>
<dbReference type="Gene3D" id="1.10.10.60">
    <property type="entry name" value="Homeodomain-like"/>
    <property type="match status" value="1"/>
</dbReference>
<dbReference type="EMBL" id="JABUMX010000008">
    <property type="protein sequence ID" value="NTS33843.1"/>
    <property type="molecule type" value="Genomic_DNA"/>
</dbReference>
<evidence type="ECO:0000256" key="3">
    <source>
        <dbReference type="ARBA" id="ARBA00023163"/>
    </source>
</evidence>
<dbReference type="GO" id="GO:0043565">
    <property type="term" value="F:sequence-specific DNA binding"/>
    <property type="evidence" value="ECO:0007669"/>
    <property type="project" value="InterPro"/>
</dbReference>
<proteinExistence type="predicted"/>
<dbReference type="SMART" id="SM00342">
    <property type="entry name" value="HTH_ARAC"/>
    <property type="match status" value="1"/>
</dbReference>
<dbReference type="InterPro" id="IPR037923">
    <property type="entry name" value="HTH-like"/>
</dbReference>
<organism evidence="5 6">
    <name type="scientific">Phyllobacterium pellucidum</name>
    <dbReference type="NCBI Taxonomy" id="2740464"/>
    <lineage>
        <taxon>Bacteria</taxon>
        <taxon>Pseudomonadati</taxon>
        <taxon>Pseudomonadota</taxon>
        <taxon>Alphaproteobacteria</taxon>
        <taxon>Hyphomicrobiales</taxon>
        <taxon>Phyllobacteriaceae</taxon>
        <taxon>Phyllobacterium</taxon>
    </lineage>
</organism>
<dbReference type="AlphaFoldDB" id="A0A849W1F8"/>
<name>A0A849W1F8_9HYPH</name>
<reference evidence="5 6" key="1">
    <citation type="submission" date="2020-05" db="EMBL/GenBank/DDBJ databases">
        <authorList>
            <person name="Kim M.K."/>
        </authorList>
    </citation>
    <scope>NUCLEOTIDE SEQUENCE [LARGE SCALE GENOMIC DNA]</scope>
    <source>
        <strain evidence="5 6">BT25</strain>
    </source>
</reference>
<dbReference type="RefSeq" id="WP_174208490.1">
    <property type="nucleotide sequence ID" value="NZ_CP088292.1"/>
</dbReference>
<dbReference type="Pfam" id="PF02311">
    <property type="entry name" value="AraC_binding"/>
    <property type="match status" value="1"/>
</dbReference>
<dbReference type="InterPro" id="IPR009057">
    <property type="entry name" value="Homeodomain-like_sf"/>
</dbReference>
<sequence>MAKGEFHIYPSHIAGVEAVAASTAHAFPRHFHEQYGFGLIEQGAQKSASGRGMVEAGAGNMITVNPGEIHDGMPIGDAGRSWRMLYFDPAVIAEATSGLDEGVDGDFEFTLPVIDDARFAVPFVSLFKALTATGDRTSKLLCDELLLHILESMNHERRRGRDGFPAPVLRAMAKIDDDPAGHISLADLADICGISRFQVLRGFVKATGLSPHAYLMQRRLDLARHLIAQRTSLAGAAAASGFADQSHMTRLFVRKFGVSPGAYAASYA</sequence>
<keyword evidence="1" id="KW-0805">Transcription regulation</keyword>
<dbReference type="PANTHER" id="PTHR46796:SF2">
    <property type="entry name" value="TRANSCRIPTIONAL REGULATORY PROTEIN"/>
    <property type="match status" value="1"/>
</dbReference>
<dbReference type="SUPFAM" id="SSF46689">
    <property type="entry name" value="Homeodomain-like"/>
    <property type="match status" value="2"/>
</dbReference>
<dbReference type="SUPFAM" id="SSF51215">
    <property type="entry name" value="Regulatory protein AraC"/>
    <property type="match status" value="1"/>
</dbReference>
<dbReference type="InterPro" id="IPR018060">
    <property type="entry name" value="HTH_AraC"/>
</dbReference>
<dbReference type="PROSITE" id="PS01124">
    <property type="entry name" value="HTH_ARAC_FAMILY_2"/>
    <property type="match status" value="1"/>
</dbReference>
<evidence type="ECO:0000259" key="4">
    <source>
        <dbReference type="PROSITE" id="PS01124"/>
    </source>
</evidence>
<dbReference type="InterPro" id="IPR050204">
    <property type="entry name" value="AraC_XylS_family_regulators"/>
</dbReference>
<keyword evidence="3" id="KW-0804">Transcription</keyword>
<dbReference type="Proteomes" id="UP000550508">
    <property type="component" value="Unassembled WGS sequence"/>
</dbReference>
<comment type="caution">
    <text evidence="5">The sequence shown here is derived from an EMBL/GenBank/DDBJ whole genome shotgun (WGS) entry which is preliminary data.</text>
</comment>